<dbReference type="FunFam" id="3.40.50.300:FF:000127">
    <property type="entry name" value="Ribose import ATP-binding protein RbsA"/>
    <property type="match status" value="1"/>
</dbReference>
<evidence type="ECO:0000256" key="3">
    <source>
        <dbReference type="ARBA" id="ARBA00022475"/>
    </source>
</evidence>
<evidence type="ECO:0000313" key="11">
    <source>
        <dbReference type="EMBL" id="MDC7226593.1"/>
    </source>
</evidence>
<keyword evidence="2" id="KW-0813">Transport</keyword>
<evidence type="ECO:0000256" key="7">
    <source>
        <dbReference type="ARBA" id="ARBA00022840"/>
    </source>
</evidence>
<dbReference type="CDD" id="cd03216">
    <property type="entry name" value="ABC_Carb_Monos_I"/>
    <property type="match status" value="1"/>
</dbReference>
<keyword evidence="8" id="KW-1278">Translocase</keyword>
<dbReference type="PANTHER" id="PTHR43790">
    <property type="entry name" value="CARBOHYDRATE TRANSPORT ATP-BINDING PROTEIN MG119-RELATED"/>
    <property type="match status" value="1"/>
</dbReference>
<evidence type="ECO:0000256" key="5">
    <source>
        <dbReference type="ARBA" id="ARBA00022737"/>
    </source>
</evidence>
<dbReference type="GO" id="GO:0005524">
    <property type="term" value="F:ATP binding"/>
    <property type="evidence" value="ECO:0007669"/>
    <property type="project" value="UniProtKB-KW"/>
</dbReference>
<keyword evidence="7 11" id="KW-0067">ATP-binding</keyword>
<keyword evidence="5" id="KW-0677">Repeat</keyword>
<evidence type="ECO:0000259" key="10">
    <source>
        <dbReference type="PROSITE" id="PS50893"/>
    </source>
</evidence>
<dbReference type="PROSITE" id="PS00211">
    <property type="entry name" value="ABC_TRANSPORTER_1"/>
    <property type="match status" value="1"/>
</dbReference>
<dbReference type="SUPFAM" id="SSF52540">
    <property type="entry name" value="P-loop containing nucleoside triphosphate hydrolases"/>
    <property type="match status" value="2"/>
</dbReference>
<gene>
    <name evidence="11" type="ORF">PQJ61_07490</name>
</gene>
<dbReference type="AlphaFoldDB" id="A0AAJ1MIQ7"/>
<comment type="subcellular location">
    <subcellularLocation>
        <location evidence="1">Cell membrane</location>
        <topology evidence="1">Peripheral membrane protein</topology>
    </subcellularLocation>
</comment>
<dbReference type="SMART" id="SM00382">
    <property type="entry name" value="AAA"/>
    <property type="match status" value="1"/>
</dbReference>
<evidence type="ECO:0000256" key="8">
    <source>
        <dbReference type="ARBA" id="ARBA00022967"/>
    </source>
</evidence>
<dbReference type="PROSITE" id="PS50893">
    <property type="entry name" value="ABC_TRANSPORTER_2"/>
    <property type="match status" value="2"/>
</dbReference>
<dbReference type="PANTHER" id="PTHR43790:SF4">
    <property type="entry name" value="GUANOSINE IMPORT ATP-BINDING PROTEIN NUPO"/>
    <property type="match status" value="1"/>
</dbReference>
<sequence>MKNISKTFGVTGLKANDNVTLDVRRGEIHALVGENGAGKTTLMNILYGIMQPDSGTISLNGKELKILNPIAANKAGIGMVHQHSRLVNEFTVAQNVVLGAEPKKAAIFFDNRKAEAEVAAVIEKNRFHISPEMKISEISVGQMQQVEIIKMLYRKAELLILDEPTSILTEQEIQRLFDTLRELIKRGKTVILITHKLSEVKDISDRITVMRKGRIVSVKDTADVDEREISKMMVGKSVIFDFAKGEEGCRETVLSLEKVSIRKKRQGHPILDNISFNASSCEIVGITGVAGNGLTELEDVIAGLQKISSGSIYHNDEDITNISPKALRERGLAYVPTDRLKRGSSLDTSVKENLILTSHHDFMKRCGVFDDNKISEHSRRLISEYKIDGHSDVPIGTLSGGNIQKVILARELDNVKDFVLFSEPTWGLDVASSEFIYEKMLEMRARGVAVVLISSNIDEILTLADTIFVMYRGRLVAGRASGPDLTREVIGEYMLGLKDDFRGEE</sequence>
<accession>A0AAJ1MIQ7</accession>
<dbReference type="InterPro" id="IPR050107">
    <property type="entry name" value="ABC_carbohydrate_import_ATPase"/>
</dbReference>
<dbReference type="Gene3D" id="3.40.50.300">
    <property type="entry name" value="P-loop containing nucleotide triphosphate hydrolases"/>
    <property type="match status" value="2"/>
</dbReference>
<evidence type="ECO:0000256" key="4">
    <source>
        <dbReference type="ARBA" id="ARBA00022597"/>
    </source>
</evidence>
<dbReference type="InterPro" id="IPR017871">
    <property type="entry name" value="ABC_transporter-like_CS"/>
</dbReference>
<reference evidence="11 12" key="1">
    <citation type="submission" date="2022-12" db="EMBL/GenBank/DDBJ databases">
        <title>Metagenome assembled genome from gulf of manar.</title>
        <authorList>
            <person name="Kohli P."/>
            <person name="Pk S."/>
            <person name="Venkata Ramana C."/>
            <person name="Sasikala C."/>
        </authorList>
    </citation>
    <scope>NUCLEOTIDE SEQUENCE [LARGE SCALE GENOMIC DNA]</scope>
    <source>
        <strain evidence="11">JB008</strain>
    </source>
</reference>
<dbReference type="Proteomes" id="UP001221217">
    <property type="component" value="Unassembled WGS sequence"/>
</dbReference>
<dbReference type="Pfam" id="PF00005">
    <property type="entry name" value="ABC_tran"/>
    <property type="match status" value="2"/>
</dbReference>
<dbReference type="InterPro" id="IPR027417">
    <property type="entry name" value="P-loop_NTPase"/>
</dbReference>
<dbReference type="InterPro" id="IPR003439">
    <property type="entry name" value="ABC_transporter-like_ATP-bd"/>
</dbReference>
<feature type="domain" description="ABC transporter" evidence="10">
    <location>
        <begin position="1"/>
        <end position="237"/>
    </location>
</feature>
<comment type="caution">
    <text evidence="11">The sequence shown here is derived from an EMBL/GenBank/DDBJ whole genome shotgun (WGS) entry which is preliminary data.</text>
</comment>
<dbReference type="EMBL" id="JAQQAL010000014">
    <property type="protein sequence ID" value="MDC7226593.1"/>
    <property type="molecule type" value="Genomic_DNA"/>
</dbReference>
<dbReference type="GO" id="GO:0016887">
    <property type="term" value="F:ATP hydrolysis activity"/>
    <property type="evidence" value="ECO:0007669"/>
    <property type="project" value="InterPro"/>
</dbReference>
<name>A0AAJ1MIQ7_9SPIO</name>
<feature type="domain" description="ABC transporter" evidence="10">
    <location>
        <begin position="256"/>
        <end position="497"/>
    </location>
</feature>
<evidence type="ECO:0000256" key="6">
    <source>
        <dbReference type="ARBA" id="ARBA00022741"/>
    </source>
</evidence>
<keyword evidence="9" id="KW-0472">Membrane</keyword>
<evidence type="ECO:0000256" key="9">
    <source>
        <dbReference type="ARBA" id="ARBA00023136"/>
    </source>
</evidence>
<dbReference type="InterPro" id="IPR003593">
    <property type="entry name" value="AAA+_ATPase"/>
</dbReference>
<evidence type="ECO:0000313" key="12">
    <source>
        <dbReference type="Proteomes" id="UP001221217"/>
    </source>
</evidence>
<evidence type="ECO:0000256" key="2">
    <source>
        <dbReference type="ARBA" id="ARBA00022448"/>
    </source>
</evidence>
<keyword evidence="4" id="KW-0762">Sugar transport</keyword>
<proteinExistence type="predicted"/>
<evidence type="ECO:0000256" key="1">
    <source>
        <dbReference type="ARBA" id="ARBA00004202"/>
    </source>
</evidence>
<dbReference type="CDD" id="cd03215">
    <property type="entry name" value="ABC_Carb_Monos_II"/>
    <property type="match status" value="1"/>
</dbReference>
<dbReference type="GO" id="GO:0005886">
    <property type="term" value="C:plasma membrane"/>
    <property type="evidence" value="ECO:0007669"/>
    <property type="project" value="UniProtKB-SubCell"/>
</dbReference>
<keyword evidence="3" id="KW-1003">Cell membrane</keyword>
<organism evidence="11 12">
    <name type="scientific">Candidatus Thalassospirochaeta sargassi</name>
    <dbReference type="NCBI Taxonomy" id="3119039"/>
    <lineage>
        <taxon>Bacteria</taxon>
        <taxon>Pseudomonadati</taxon>
        <taxon>Spirochaetota</taxon>
        <taxon>Spirochaetia</taxon>
        <taxon>Spirochaetales</taxon>
        <taxon>Spirochaetaceae</taxon>
        <taxon>Candidatus Thalassospirochaeta</taxon>
    </lineage>
</organism>
<protein>
    <submittedName>
        <fullName evidence="11">ABC transporter ATP-binding protein</fullName>
    </submittedName>
</protein>
<keyword evidence="6" id="KW-0547">Nucleotide-binding</keyword>